<keyword evidence="2" id="KW-0812">Transmembrane</keyword>
<evidence type="ECO:0000313" key="6">
    <source>
        <dbReference type="EMBL" id="ORY49077.1"/>
    </source>
</evidence>
<proteinExistence type="predicted"/>
<dbReference type="InterPro" id="IPR001828">
    <property type="entry name" value="ANF_lig-bd_rcpt"/>
</dbReference>
<dbReference type="AlphaFoldDB" id="A0A1Y2CQ50"/>
<keyword evidence="3" id="KW-1133">Transmembrane helix</keyword>
<comment type="subcellular location">
    <subcellularLocation>
        <location evidence="1">Membrane</location>
    </subcellularLocation>
</comment>
<dbReference type="SUPFAM" id="SSF53822">
    <property type="entry name" value="Periplasmic binding protein-like I"/>
    <property type="match status" value="1"/>
</dbReference>
<organism evidence="6 7">
    <name type="scientific">Rhizoclosmatium globosum</name>
    <dbReference type="NCBI Taxonomy" id="329046"/>
    <lineage>
        <taxon>Eukaryota</taxon>
        <taxon>Fungi</taxon>
        <taxon>Fungi incertae sedis</taxon>
        <taxon>Chytridiomycota</taxon>
        <taxon>Chytridiomycota incertae sedis</taxon>
        <taxon>Chytridiomycetes</taxon>
        <taxon>Chytridiales</taxon>
        <taxon>Chytriomycetaceae</taxon>
        <taxon>Rhizoclosmatium</taxon>
    </lineage>
</organism>
<sequence length="430" mass="47844">MATTKTNVTIAFIGPYRWLPGLKYNGTLVTNDIWTAVNMTNYIYDFFQPTAPGVFYWCDIAGDLAIQAINANDSLLPNIHINIKRYNDAGPPYKSPGYTLAHTMPEIIADQDVIAIFADFDRKVTGYSGEVMSIAELPFCGIETFSFKMLNRYKYPYLMQMMTMAGIAQATYLLLQQWNVRRMAIIYSYSNNEWTSQAYSIIDYISRGGVTILTQLNSDLVLTPGGVDYLASMLQLVDARYIMIVSDVYNIADVYYSLANRNASVGPDYVWLGNFPPVVNGDGTKIYGPNFFKLSRGFIFIAGGNMPTQYSSNLMNTFTAKVNNITAPLGANPSPFNIGNINMAIAYDCAGLLASGFQKVLTSNPQFTPQMLASRKLNAYMNSTLFENTGYRGISGDPMIMGPGARIFINTLPEALHFQILYHLQSRILA</sequence>
<accession>A0A1Y2CQ50</accession>
<name>A0A1Y2CQ50_9FUNG</name>
<dbReference type="EMBL" id="MCGO01000010">
    <property type="protein sequence ID" value="ORY49077.1"/>
    <property type="molecule type" value="Genomic_DNA"/>
</dbReference>
<dbReference type="InterPro" id="IPR028082">
    <property type="entry name" value="Peripla_BP_I"/>
</dbReference>
<evidence type="ECO:0000256" key="4">
    <source>
        <dbReference type="ARBA" id="ARBA00023136"/>
    </source>
</evidence>
<evidence type="ECO:0000256" key="2">
    <source>
        <dbReference type="ARBA" id="ARBA00022692"/>
    </source>
</evidence>
<dbReference type="Pfam" id="PF01094">
    <property type="entry name" value="ANF_receptor"/>
    <property type="match status" value="1"/>
</dbReference>
<gene>
    <name evidence="6" type="ORF">BCR33DRAFT_18217</name>
</gene>
<keyword evidence="4" id="KW-0472">Membrane</keyword>
<dbReference type="Proteomes" id="UP000193642">
    <property type="component" value="Unassembled WGS sequence"/>
</dbReference>
<feature type="domain" description="Receptor ligand binding region" evidence="5">
    <location>
        <begin position="59"/>
        <end position="397"/>
    </location>
</feature>
<reference evidence="6 7" key="1">
    <citation type="submission" date="2016-07" db="EMBL/GenBank/DDBJ databases">
        <title>Pervasive Adenine N6-methylation of Active Genes in Fungi.</title>
        <authorList>
            <consortium name="DOE Joint Genome Institute"/>
            <person name="Mondo S.J."/>
            <person name="Dannebaum R.O."/>
            <person name="Kuo R.C."/>
            <person name="Labutti K."/>
            <person name="Haridas S."/>
            <person name="Kuo A."/>
            <person name="Salamov A."/>
            <person name="Ahrendt S.R."/>
            <person name="Lipzen A."/>
            <person name="Sullivan W."/>
            <person name="Andreopoulos W.B."/>
            <person name="Clum A."/>
            <person name="Lindquist E."/>
            <person name="Daum C."/>
            <person name="Ramamoorthy G.K."/>
            <person name="Gryganskyi A."/>
            <person name="Culley D."/>
            <person name="Magnuson J.K."/>
            <person name="James T.Y."/>
            <person name="O'Malley M.A."/>
            <person name="Stajich J.E."/>
            <person name="Spatafora J.W."/>
            <person name="Visel A."/>
            <person name="Grigoriev I.V."/>
        </authorList>
    </citation>
    <scope>NUCLEOTIDE SEQUENCE [LARGE SCALE GENOMIC DNA]</scope>
    <source>
        <strain evidence="6 7">JEL800</strain>
    </source>
</reference>
<evidence type="ECO:0000259" key="5">
    <source>
        <dbReference type="Pfam" id="PF01094"/>
    </source>
</evidence>
<protein>
    <recommendedName>
        <fullName evidence="5">Receptor ligand binding region domain-containing protein</fullName>
    </recommendedName>
</protein>
<evidence type="ECO:0000256" key="1">
    <source>
        <dbReference type="ARBA" id="ARBA00004370"/>
    </source>
</evidence>
<evidence type="ECO:0000313" key="7">
    <source>
        <dbReference type="Proteomes" id="UP000193642"/>
    </source>
</evidence>
<evidence type="ECO:0000256" key="3">
    <source>
        <dbReference type="ARBA" id="ARBA00022989"/>
    </source>
</evidence>
<dbReference type="Gene3D" id="3.40.50.2300">
    <property type="match status" value="2"/>
</dbReference>
<keyword evidence="7" id="KW-1185">Reference proteome</keyword>
<comment type="caution">
    <text evidence="6">The sequence shown here is derived from an EMBL/GenBank/DDBJ whole genome shotgun (WGS) entry which is preliminary data.</text>
</comment>
<dbReference type="GO" id="GO:0016020">
    <property type="term" value="C:membrane"/>
    <property type="evidence" value="ECO:0007669"/>
    <property type="project" value="UniProtKB-SubCell"/>
</dbReference>
<dbReference type="OrthoDB" id="2156141at2759"/>